<proteinExistence type="predicted"/>
<dbReference type="InterPro" id="IPR024729">
    <property type="entry name" value="USP7_ICP0-binding_dom"/>
</dbReference>
<feature type="compositionally biased region" description="Acidic residues" evidence="2">
    <location>
        <begin position="352"/>
        <end position="371"/>
    </location>
</feature>
<dbReference type="InterPro" id="IPR038765">
    <property type="entry name" value="Papain-like_cys_pep_sf"/>
</dbReference>
<feature type="region of interest" description="Disordered" evidence="2">
    <location>
        <begin position="338"/>
        <end position="474"/>
    </location>
</feature>
<dbReference type="InterPro" id="IPR028889">
    <property type="entry name" value="USP"/>
</dbReference>
<evidence type="ECO:0000256" key="2">
    <source>
        <dbReference type="SAM" id="MobiDB-lite"/>
    </source>
</evidence>
<dbReference type="GeneID" id="39986339"/>
<dbReference type="GO" id="GO:0004843">
    <property type="term" value="F:cysteine-type deubiquitinase activity"/>
    <property type="evidence" value="ECO:0007669"/>
    <property type="project" value="InterPro"/>
</dbReference>
<dbReference type="GO" id="GO:0016579">
    <property type="term" value="P:protein deubiquitination"/>
    <property type="evidence" value="ECO:0007669"/>
    <property type="project" value="InterPro"/>
</dbReference>
<feature type="compositionally biased region" description="Basic and acidic residues" evidence="2">
    <location>
        <begin position="1"/>
        <end position="18"/>
    </location>
</feature>
<dbReference type="OrthoDB" id="289038at2759"/>
<dbReference type="SUPFAM" id="SSF54001">
    <property type="entry name" value="Cysteine proteinases"/>
    <property type="match status" value="1"/>
</dbReference>
<feature type="region of interest" description="Disordered" evidence="2">
    <location>
        <begin position="1206"/>
        <end position="1236"/>
    </location>
</feature>
<dbReference type="PANTHER" id="PTHR24006">
    <property type="entry name" value="UBIQUITIN CARBOXYL-TERMINAL HYDROLASE"/>
    <property type="match status" value="1"/>
</dbReference>
<evidence type="ECO:0000256" key="1">
    <source>
        <dbReference type="ARBA" id="ARBA00022786"/>
    </source>
</evidence>
<dbReference type="EMBL" id="NBCO01000018">
    <property type="protein sequence ID" value="ORC88189.1"/>
    <property type="molecule type" value="Genomic_DNA"/>
</dbReference>
<feature type="compositionally biased region" description="Basic residues" evidence="2">
    <location>
        <begin position="445"/>
        <end position="461"/>
    </location>
</feature>
<accession>A0A1X0NVG0</accession>
<feature type="region of interest" description="Disordered" evidence="2">
    <location>
        <begin position="1459"/>
        <end position="1481"/>
    </location>
</feature>
<keyword evidence="5" id="KW-1185">Reference proteome</keyword>
<dbReference type="InterPro" id="IPR018200">
    <property type="entry name" value="USP_CS"/>
</dbReference>
<organism evidence="4 5">
    <name type="scientific">Trypanosoma theileri</name>
    <dbReference type="NCBI Taxonomy" id="67003"/>
    <lineage>
        <taxon>Eukaryota</taxon>
        <taxon>Discoba</taxon>
        <taxon>Euglenozoa</taxon>
        <taxon>Kinetoplastea</taxon>
        <taxon>Metakinetoplastina</taxon>
        <taxon>Trypanosomatida</taxon>
        <taxon>Trypanosomatidae</taxon>
        <taxon>Trypanosoma</taxon>
    </lineage>
</organism>
<feature type="compositionally biased region" description="Low complexity" evidence="2">
    <location>
        <begin position="25"/>
        <end position="42"/>
    </location>
</feature>
<dbReference type="Pfam" id="PF12436">
    <property type="entry name" value="USP7_ICP0_bdg"/>
    <property type="match status" value="1"/>
</dbReference>
<dbReference type="VEuPathDB" id="TriTrypDB:TM35_000182460"/>
<feature type="compositionally biased region" description="Basic and acidic residues" evidence="2">
    <location>
        <begin position="79"/>
        <end position="88"/>
    </location>
</feature>
<dbReference type="RefSeq" id="XP_028882255.1">
    <property type="nucleotide sequence ID" value="XM_029026559.1"/>
</dbReference>
<dbReference type="Pfam" id="PF00443">
    <property type="entry name" value="UCH"/>
    <property type="match status" value="1"/>
</dbReference>
<dbReference type="Gene3D" id="3.90.70.10">
    <property type="entry name" value="Cysteine proteinases"/>
    <property type="match status" value="1"/>
</dbReference>
<dbReference type="STRING" id="67003.A0A1X0NVG0"/>
<feature type="region of interest" description="Disordered" evidence="2">
    <location>
        <begin position="1005"/>
        <end position="1026"/>
    </location>
</feature>
<dbReference type="GO" id="GO:0005634">
    <property type="term" value="C:nucleus"/>
    <property type="evidence" value="ECO:0007669"/>
    <property type="project" value="TreeGrafter"/>
</dbReference>
<dbReference type="PANTHER" id="PTHR24006:SF925">
    <property type="entry name" value="UBIQUITINYL HYDROLASE 1"/>
    <property type="match status" value="1"/>
</dbReference>
<comment type="caution">
    <text evidence="4">The sequence shown here is derived from an EMBL/GenBank/DDBJ whole genome shotgun (WGS) entry which is preliminary data.</text>
</comment>
<feature type="compositionally biased region" description="Acidic residues" evidence="2">
    <location>
        <begin position="388"/>
        <end position="408"/>
    </location>
</feature>
<reference evidence="4 5" key="1">
    <citation type="submission" date="2017-03" db="EMBL/GenBank/DDBJ databases">
        <title>An alternative strategy for trypanosome survival in the mammalian bloodstream revealed through genome and transcriptome analysis of the ubiquitous bovine parasite Trypanosoma (Megatrypanum) theileri.</title>
        <authorList>
            <person name="Kelly S."/>
            <person name="Ivens A."/>
            <person name="Mott A."/>
            <person name="O'Neill E."/>
            <person name="Emms D."/>
            <person name="Macleod O."/>
            <person name="Voorheis P."/>
            <person name="Matthews J."/>
            <person name="Matthews K."/>
            <person name="Carrington M."/>
        </authorList>
    </citation>
    <scope>NUCLEOTIDE SEQUENCE [LARGE SCALE GENOMIC DNA]</scope>
    <source>
        <strain evidence="4">Edinburgh</strain>
    </source>
</reference>
<keyword evidence="4" id="KW-0378">Hydrolase</keyword>
<dbReference type="InterPro" id="IPR001394">
    <property type="entry name" value="Peptidase_C19_UCH"/>
</dbReference>
<name>A0A1X0NVG0_9TRYP</name>
<gene>
    <name evidence="4" type="ORF">TM35_000182460</name>
</gene>
<sequence>MNASDDDKTEAHSVRNDESGSCVGSSAEDSAGAAAALSSSRSNCMEGDYENEEDFESSGLRKETDTPGYGKEIISSEHGSPESKEGGGRLHTTVSSDPHAENAQPPPSVGLVNEGCTCYLNSLLQLLFHLSYFRNAVYRMPVEEGEGDKESIPQALQELFFQMQERDTPAHTKKLTSAFGWGERELFVQHDIQEMATLLRDNLEERMKGTVAEGTINQLFQGSGKQIVATLDRTFVSPSHDTFYDIHLPLGSNNTLIDSLRSLTAKELLIGDNKYRVEEPGKEPEYKDAEKSYRFCRFPPVIWFHLKRFEMNLMSPSLEMKKVNNRLEFPVELSLEEFEKGDSSCSGSTSSDNDDDDGNDSSDSSDSDSDSDSSNVNSTEGGDVDSKDNEEEEDEEKGEVERAEEDTQQEQREKQKGKKQSKRKYETRDEEGEEEEEEQQQQQRKEKKKKNKKNEKKKNKNTKGVEQPFSKDSPPIYDLQGVIVHRGSVRSGHYYCYIREWDPVQARFTRWIEFDDERVRVVDEETAVSNNFGGPVIRHGRPCNPLSTNNAYILSYVRRADCPKVLAPSPTDIIPQRVKDVFRRDMLEDDRREQEERERRRKLTIFIITDEIIRECVNIYQRETMPRDARVSLLESIAIEVQKSDTVRHVYATIASHGKLHTLSMNPLNFRLWRLLSNRNIHYLRALNISIAGTERVMQDYLDNAGEEHSTMTSLYIYLQQPTTLQLVPSSDIRQIPREREFVDTVSDFPYAVFLPTPIQLEAVTIYFECYAHSSVMMVISISLYDVDGNRINYEDQGPLSESKTFRVNSESRSIRGVECSVKVPHRAARVVITHVQIGVSNSTLSSQRTRPRLGESVLPIAALGRVLVFFKYFNYNTCRLVYAGSAVVSLAATVKECGRALLQLLGEGDMSSASLDMYKEESINTRLLQANVSLMTVGIESGSILIAQRNDVPLISRFRTVNSYINGFSRIFPVYFIHIDFSETETTSGMDKRDTNLNNAMLPVSSSSPLSSGGGGKGVSDGISTGRFSNRSDSNMLRDSSCVVEVVHSSTNVENESFHTYFYPERCFRTVMTYREKRDVHWRYEEICDYIGNASGFDPNFIRLYRNSVDSIERAVPEPDPAPSVSSFADPIRDPRNKVLFFEVLREPRRIVDSRLCVIITVRSEKDEPLYTERIIVRENAMYGELVQGTLERCTEALRRAAAVKRKKNISESSGKNNNDNNDKDKNATNTSSQPSEFTVGEHYLLLVMDICAGVIKEIIEIPRGADGRWECHRVVGSLSGRYSGSHIPHTTPLSESNSHANSVGAARGRHLLSASSLSHPSSLSLSSSHAHLYSVGAGGGPLSLVLVPAAPLGDAEWRLACGHAEWHAGTHGGAPLLFAQPFAVTLHVHDSVARAREVLLQHTGVPPAEVEAGGCGVIMYTDTIWHFSNWNEQLLPYWKNTECNTGRIPTLLLNHRRPKEKPGSRYVAQNNPALSISKR</sequence>
<dbReference type="InterPro" id="IPR050164">
    <property type="entry name" value="Peptidase_C19"/>
</dbReference>
<dbReference type="PROSITE" id="PS50235">
    <property type="entry name" value="USP_3"/>
    <property type="match status" value="1"/>
</dbReference>
<feature type="compositionally biased region" description="Polar residues" evidence="2">
    <location>
        <begin position="1469"/>
        <end position="1481"/>
    </location>
</feature>
<dbReference type="PROSITE" id="PS00973">
    <property type="entry name" value="USP_2"/>
    <property type="match status" value="1"/>
</dbReference>
<dbReference type="GO" id="GO:0005829">
    <property type="term" value="C:cytosol"/>
    <property type="evidence" value="ECO:0007669"/>
    <property type="project" value="TreeGrafter"/>
</dbReference>
<evidence type="ECO:0000313" key="4">
    <source>
        <dbReference type="EMBL" id="ORC88189.1"/>
    </source>
</evidence>
<feature type="region of interest" description="Disordered" evidence="2">
    <location>
        <begin position="1"/>
        <end position="108"/>
    </location>
</feature>
<dbReference type="Gene3D" id="3.10.20.90">
    <property type="entry name" value="Phosphatidylinositol 3-kinase Catalytic Subunit, Chain A, domain 1"/>
    <property type="match status" value="1"/>
</dbReference>
<keyword evidence="1" id="KW-0833">Ubl conjugation pathway</keyword>
<dbReference type="Proteomes" id="UP000192257">
    <property type="component" value="Unassembled WGS sequence"/>
</dbReference>
<feature type="compositionally biased region" description="Acidic residues" evidence="2">
    <location>
        <begin position="428"/>
        <end position="439"/>
    </location>
</feature>
<evidence type="ECO:0000313" key="5">
    <source>
        <dbReference type="Proteomes" id="UP000192257"/>
    </source>
</evidence>
<feature type="compositionally biased region" description="Acidic residues" evidence="2">
    <location>
        <begin position="47"/>
        <end position="56"/>
    </location>
</feature>
<protein>
    <submittedName>
        <fullName evidence="4">Putative ubiquitin hydrolase</fullName>
    </submittedName>
</protein>
<evidence type="ECO:0000259" key="3">
    <source>
        <dbReference type="PROSITE" id="PS50235"/>
    </source>
</evidence>
<feature type="domain" description="USP" evidence="3">
    <location>
        <begin position="109"/>
        <end position="559"/>
    </location>
</feature>